<gene>
    <name evidence="7" type="ORF">QQF64_008464</name>
</gene>
<dbReference type="Pfam" id="PF00498">
    <property type="entry name" value="FHA"/>
    <property type="match status" value="1"/>
</dbReference>
<evidence type="ECO:0000313" key="7">
    <source>
        <dbReference type="EMBL" id="KAL1260637.1"/>
    </source>
</evidence>
<dbReference type="PANTHER" id="PTHR12156:SF30">
    <property type="entry name" value="PLECKSTRIN HOMOLOGY-LIKE DOMAIN FAMILY B MEMBER 1 ISOFORM X1"/>
    <property type="match status" value="1"/>
</dbReference>
<feature type="compositionally biased region" description="Polar residues" evidence="5">
    <location>
        <begin position="709"/>
        <end position="720"/>
    </location>
</feature>
<evidence type="ECO:0000256" key="4">
    <source>
        <dbReference type="SAM" id="Coils"/>
    </source>
</evidence>
<feature type="compositionally biased region" description="Polar residues" evidence="5">
    <location>
        <begin position="902"/>
        <end position="918"/>
    </location>
</feature>
<dbReference type="InterPro" id="IPR036168">
    <property type="entry name" value="AP2_Mu_C_sf"/>
</dbReference>
<dbReference type="SUPFAM" id="SSF49879">
    <property type="entry name" value="SMAD/FHA domain"/>
    <property type="match status" value="1"/>
</dbReference>
<comment type="caution">
    <text evidence="7">The sequence shown here is derived from an EMBL/GenBank/DDBJ whole genome shotgun (WGS) entry which is preliminary data.</text>
</comment>
<dbReference type="PANTHER" id="PTHR12156">
    <property type="entry name" value="PLECKSTRIN HOMOLOGY-LIKE DOMAIN, FAMILY B, MEMBER 3"/>
    <property type="match status" value="1"/>
</dbReference>
<protein>
    <recommendedName>
        <fullName evidence="6">MHD domain-containing protein</fullName>
    </recommendedName>
</protein>
<feature type="region of interest" description="Disordered" evidence="5">
    <location>
        <begin position="1700"/>
        <end position="1720"/>
    </location>
</feature>
<keyword evidence="4" id="KW-0175">Coiled coil</keyword>
<dbReference type="Gene3D" id="2.60.200.20">
    <property type="match status" value="1"/>
</dbReference>
<dbReference type="SUPFAM" id="SSF64356">
    <property type="entry name" value="SNARE-like"/>
    <property type="match status" value="1"/>
</dbReference>
<feature type="compositionally biased region" description="Low complexity" evidence="5">
    <location>
        <begin position="1072"/>
        <end position="1083"/>
    </location>
</feature>
<evidence type="ECO:0000256" key="1">
    <source>
        <dbReference type="ARBA" id="ARBA00004308"/>
    </source>
</evidence>
<organism evidence="7 8">
    <name type="scientific">Cirrhinus molitorella</name>
    <name type="common">mud carp</name>
    <dbReference type="NCBI Taxonomy" id="172907"/>
    <lineage>
        <taxon>Eukaryota</taxon>
        <taxon>Metazoa</taxon>
        <taxon>Chordata</taxon>
        <taxon>Craniata</taxon>
        <taxon>Vertebrata</taxon>
        <taxon>Euteleostomi</taxon>
        <taxon>Actinopterygii</taxon>
        <taxon>Neopterygii</taxon>
        <taxon>Teleostei</taxon>
        <taxon>Ostariophysi</taxon>
        <taxon>Cypriniformes</taxon>
        <taxon>Cyprinidae</taxon>
        <taxon>Labeoninae</taxon>
        <taxon>Labeonini</taxon>
        <taxon>Cirrhinus</taxon>
    </lineage>
</organism>
<dbReference type="CDD" id="cd22713">
    <property type="entry name" value="FHA_PHLB1"/>
    <property type="match status" value="1"/>
</dbReference>
<dbReference type="SUPFAM" id="SSF49447">
    <property type="entry name" value="Second domain of Mu2 adaptin subunit (ap50) of ap2 adaptor"/>
    <property type="match status" value="1"/>
</dbReference>
<dbReference type="Gene3D" id="3.30.450.60">
    <property type="match status" value="1"/>
</dbReference>
<dbReference type="Gene3D" id="2.60.40.1170">
    <property type="entry name" value="Mu homology domain, subdomain B"/>
    <property type="match status" value="2"/>
</dbReference>
<evidence type="ECO:0000313" key="8">
    <source>
        <dbReference type="Proteomes" id="UP001558613"/>
    </source>
</evidence>
<sequence length="1720" mass="189238">MVLLAAAVCTKAGKAIVSRQFVEMTRTRVEGLLAAFPKLMNTGKQHTFVETDSVRYVYQPLEKLYMVLITTKNSNILEDLETLRLFSRVIPEYCRVLEESEISEHCFDLIFAFDEIVALGYRENVNLAQIRTFTEMDSHEEKVFRAVRETQEREAKAEMKRKAKELQRARQDAERAGKKSPGFGGFGSSGMSSVTSATIITDTLEPEKPKVVPAPVRPSGSSKALKLGVKGKEVDNFVDKLKSEGENVITSSAGRKASEASKVLQPPVNIESVHMRVEEKISLTCGRDGGLQNMEVLGMITLKVTDEKNGRISILINNNDKKGAQLQTHPHVDKKLFTNESLIGLKNQDKSFPLNTDLGVLKWRLQSTDESLIPLTINCWPSESGSGCDVNIEYELQDEGLELNDVAITIPLPSGVGAPVVGDLDGQYNHDSRKNILEWSLPVIDEKNKSGSLEFSIDGKPNDFFPIHVSFVSKRNFCDIQVAKVTHVEGSPVKFSSETSFVVDKYEILISAYSSKVSIILDSTMMLKKVRFQDPHVPERVSENTLVMDSLNQNLTSGHQSHQVLQSTPLDLIETGKALKVQAERPHLVSLGSGRLSTAITLLPLPEGKTTLGHGAMDINIQGPGIAAQHCFIENKSGLITLHPCGNQCSMDGLLVTKPVRLSQGCMLCFGQSAFFRFNHPEEAFRMKSMMPEGGQTASVKNWARTDSENLVNGNHSSGAPKSHLVSNERVRPEHSAIVSSIEKDLQDIMDSLVMDDPQPSSSESKKPSGQPISQSPLSPMLNGGGRFLLSPPTSPGAMSVGSSYENTSPPFSPLSSPSPASSGSYTSPSPSGCQDQLHTLPPVPVRSSSYNYTSQPPIPQPRTTLPSYSGGNSGPKVPESPRLQRKALLEAPPSPKPSRRGFNQDSSVAKTPDSPIQTHILPSVSISTAPTDHPSVSRIPVPGSPRLTPKFSTASPSSSPSSPRTKTAIVLQDRPSSPFREQPQPDRSLTSSPLSPPSRSFQPPLDPIVHIIQGGPPHPHPRTLQPPESPRLARRNLEGSSMRELPPLSPSIARRGVPVLPGALPGTMRTPESPSPRVVPESPRLRRKAGSPTEEPFSPRGVRARSPSPTSGLMGEGSGRKGSFGNSLSSAFSLGSLPGSSPRSSPRSHRKMSAGHRDLRMPHPGMRERKNSITEISDNEDDLLEYHRRQREERLREQEMERLERQRLETILNLCAEYNKGDGPPGDLGRMGVSGLGSRDGLNVRRPSMDSVSSASLRVAQRHRESQEENFKEDSSSTESAQQDGRNPPALLNGQNGQAEDSLGSGSIGRLELGYLEEERVRVLAKVDELKARITELEQQLQESKQEAEMERALLQGERQAELEQIEAETEIINQLQRKLSELESTIQREKDKAFHSAGWPLKAHSGLDCHPKERANVDAEREALERLQDGYNELTSQLHNCPESLREQLQEQLKREAETLEAATKQFEDLEFQQLEKESSLEEERETISQQLLQDRAQYHSSITKRKEKVAALESQASQLGIQAAQECERLAKDRSMTVQLLQKEKERLANLERRYQSLTGGKTFPKSSNTIKEEYLKLSDVYKMYGSDCHDIQLANASSHGLSLALDPAVAAPREEYVTVGQLNQIYGMPKVESSPTSPIQLLQSSLADSAFSCLPSPHGSSLSLSFERQSDWGRPQMPALDLERWYQEVMAAGDANHLCPPPPLPAKAFSSRKPLQ</sequence>
<accession>A0ABR3M9P7</accession>
<feature type="compositionally biased region" description="Low complexity" evidence="5">
    <location>
        <begin position="1124"/>
        <end position="1146"/>
    </location>
</feature>
<keyword evidence="3" id="KW-0472">Membrane</keyword>
<dbReference type="InterPro" id="IPR028565">
    <property type="entry name" value="MHD"/>
</dbReference>
<dbReference type="EMBL" id="JAYMGO010000015">
    <property type="protein sequence ID" value="KAL1260637.1"/>
    <property type="molecule type" value="Genomic_DNA"/>
</dbReference>
<reference evidence="7 8" key="1">
    <citation type="submission" date="2023-09" db="EMBL/GenBank/DDBJ databases">
        <authorList>
            <person name="Wang M."/>
        </authorList>
    </citation>
    <scope>NUCLEOTIDE SEQUENCE [LARGE SCALE GENOMIC DNA]</scope>
    <source>
        <strain evidence="7">GT-2023</strain>
        <tissue evidence="7">Liver</tissue>
    </source>
</reference>
<feature type="region of interest" description="Disordered" evidence="5">
    <location>
        <begin position="709"/>
        <end position="734"/>
    </location>
</feature>
<feature type="coiled-coil region" evidence="4">
    <location>
        <begin position="1419"/>
        <end position="1475"/>
    </location>
</feature>
<feature type="compositionally biased region" description="Low complexity" evidence="5">
    <location>
        <begin position="986"/>
        <end position="1016"/>
    </location>
</feature>
<comment type="subcellular location">
    <subcellularLocation>
        <location evidence="1">Endomembrane system</location>
    </subcellularLocation>
</comment>
<proteinExistence type="predicted"/>
<evidence type="ECO:0000256" key="3">
    <source>
        <dbReference type="ARBA" id="ARBA00023136"/>
    </source>
</evidence>
<feature type="non-terminal residue" evidence="7">
    <location>
        <position position="1720"/>
    </location>
</feature>
<dbReference type="Pfam" id="PF00928">
    <property type="entry name" value="Adap_comp_sub"/>
    <property type="match status" value="1"/>
</dbReference>
<evidence type="ECO:0000256" key="2">
    <source>
        <dbReference type="ARBA" id="ARBA00022448"/>
    </source>
</evidence>
<feature type="coiled-coil region" evidence="4">
    <location>
        <begin position="1321"/>
        <end position="1394"/>
    </location>
</feature>
<dbReference type="InterPro" id="IPR052212">
    <property type="entry name" value="PH-like_domain"/>
</dbReference>
<keyword evidence="2" id="KW-0813">Transport</keyword>
<feature type="compositionally biased region" description="Basic and acidic residues" evidence="5">
    <location>
        <begin position="164"/>
        <end position="177"/>
    </location>
</feature>
<dbReference type="InterPro" id="IPR011012">
    <property type="entry name" value="Longin-like_dom_sf"/>
</dbReference>
<feature type="region of interest" description="Disordered" evidence="5">
    <location>
        <begin position="1219"/>
        <end position="1307"/>
    </location>
</feature>
<feature type="coiled-coil region" evidence="4">
    <location>
        <begin position="1537"/>
        <end position="1564"/>
    </location>
</feature>
<feature type="compositionally biased region" description="Basic and acidic residues" evidence="5">
    <location>
        <begin position="1156"/>
        <end position="1167"/>
    </location>
</feature>
<feature type="compositionally biased region" description="Polar residues" evidence="5">
    <location>
        <begin position="847"/>
        <end position="871"/>
    </location>
</feature>
<feature type="domain" description="MHD" evidence="6">
    <location>
        <begin position="270"/>
        <end position="509"/>
    </location>
</feature>
<evidence type="ECO:0000256" key="5">
    <source>
        <dbReference type="SAM" id="MobiDB-lite"/>
    </source>
</evidence>
<dbReference type="Proteomes" id="UP001558613">
    <property type="component" value="Unassembled WGS sequence"/>
</dbReference>
<dbReference type="InterPro" id="IPR008984">
    <property type="entry name" value="SMAD_FHA_dom_sf"/>
</dbReference>
<dbReference type="InterPro" id="IPR000253">
    <property type="entry name" value="FHA_dom"/>
</dbReference>
<feature type="region of interest" description="Disordered" evidence="5">
    <location>
        <begin position="164"/>
        <end position="190"/>
    </location>
</feature>
<evidence type="ECO:0000259" key="6">
    <source>
        <dbReference type="PROSITE" id="PS51072"/>
    </source>
</evidence>
<name>A0ABR3M9P7_9TELE</name>
<feature type="region of interest" description="Disordered" evidence="5">
    <location>
        <begin position="753"/>
        <end position="1167"/>
    </location>
</feature>
<dbReference type="CDD" id="cd14830">
    <property type="entry name" value="Delta_COP_N"/>
    <property type="match status" value="1"/>
</dbReference>
<dbReference type="CDD" id="cd09254">
    <property type="entry name" value="AP_delta-COPI_MHD"/>
    <property type="match status" value="1"/>
</dbReference>
<feature type="compositionally biased region" description="Basic and acidic residues" evidence="5">
    <location>
        <begin position="1263"/>
        <end position="1276"/>
    </location>
</feature>
<keyword evidence="8" id="KW-1185">Reference proteome</keyword>
<dbReference type="PROSITE" id="PS51072">
    <property type="entry name" value="MHD"/>
    <property type="match status" value="1"/>
</dbReference>
<feature type="compositionally biased region" description="Low complexity" evidence="5">
    <location>
        <begin position="758"/>
        <end position="772"/>
    </location>
</feature>
<feature type="compositionally biased region" description="Low complexity" evidence="5">
    <location>
        <begin position="814"/>
        <end position="832"/>
    </location>
</feature>